<feature type="compositionally biased region" description="Basic and acidic residues" evidence="7">
    <location>
        <begin position="41"/>
        <end position="57"/>
    </location>
</feature>
<reference evidence="10" key="2">
    <citation type="submission" date="2025-09" db="UniProtKB">
        <authorList>
            <consortium name="Ensembl"/>
        </authorList>
    </citation>
    <scope>IDENTIFICATION</scope>
</reference>
<evidence type="ECO:0000256" key="5">
    <source>
        <dbReference type="ARBA" id="ARBA00023136"/>
    </source>
</evidence>
<evidence type="ECO:0000256" key="3">
    <source>
        <dbReference type="ARBA" id="ARBA00022824"/>
    </source>
</evidence>
<dbReference type="InterPro" id="IPR007794">
    <property type="entry name" value="Rib_rcpt_KP"/>
</dbReference>
<evidence type="ECO:0000313" key="11">
    <source>
        <dbReference type="Proteomes" id="UP001108240"/>
    </source>
</evidence>
<feature type="compositionally biased region" description="Basic and acidic residues" evidence="7">
    <location>
        <begin position="97"/>
        <end position="107"/>
    </location>
</feature>
<feature type="domain" description="Ribosome receptor lysine/proline rich" evidence="9">
    <location>
        <begin position="33"/>
        <end position="188"/>
    </location>
</feature>
<feature type="region of interest" description="Disordered" evidence="7">
    <location>
        <begin position="38"/>
        <end position="120"/>
    </location>
</feature>
<evidence type="ECO:0000256" key="6">
    <source>
        <dbReference type="SAM" id="Coils"/>
    </source>
</evidence>
<protein>
    <submittedName>
        <fullName evidence="10">Ribosome binding protein 1b</fullName>
    </submittedName>
</protein>
<dbReference type="Proteomes" id="UP001108240">
    <property type="component" value="Unplaced"/>
</dbReference>
<evidence type="ECO:0000256" key="4">
    <source>
        <dbReference type="ARBA" id="ARBA00022989"/>
    </source>
</evidence>
<dbReference type="AlphaFoldDB" id="A0A9J7ZMB5"/>
<dbReference type="GeneTree" id="ENSGT00940000158015"/>
<feature type="coiled-coil region" evidence="6">
    <location>
        <begin position="251"/>
        <end position="648"/>
    </location>
</feature>
<keyword evidence="11" id="KW-1185">Reference proteome</keyword>
<feature type="coiled-coil region" evidence="6">
    <location>
        <begin position="854"/>
        <end position="881"/>
    </location>
</feature>
<sequence>MDVYDPQTLGIVVFGGFMVFSAIGITLVSTFSMKETSYEEALAKQRQDSDKIQPQRSDKKKKASEKKNKAKKKEEKPNGNISEPEPEPIPEPVVENSEPKAAPHVEPEPEPEPQPEPVIVSEPEVKPKPVVPEPAPKIVECAVPPTVNAVVATLAPSPKEKKKKKLAKVEPAPVKPVEVPEVVVKVEPVVAEVAAKAAVAPEVAPSPYKTMVSILTSSSFNESEIQKLFEIISKKAGKDSWQLASQKGDPLAALKKQLEEKEKQLTAEQGNVAAAKTRVRELTKELSSAKSKMTSVETHMSSELSARGQEISALQARMQDSNQEHVKETQQLNSKIQSLQEQLENGPNAQLARLQQENSILRDALNQATSQAESRQNAELAKLRQDCVHLNRELKERTAAQHAEEEHRKTLQTKMAAAEEQLAQTKVSHVDAEQALQKKLDRVSEELREAQHGSTTLQAQADAAKEQAKTLTELQERMCATETELKDRCEELEILRAQLSQEKPSVETEAAVQAEVQYLDVFVCSLKEKEDQLTSLEAELHQLREELDTVKRTQAEESLNRVNEANTERREYTAEINQLKTSLKEKEDLVAALQAQLEKMESAHTTEAEPPFENLERDARMISLEEELQQLKEEMERIKAKSNELREKNYAAVEALASAERLSEERLSQAKATQSEIEQQLSSFQTDTRDAFQKLFPHISIETHQSNWLEAFTHEAQKTLAHSPAEKQHTESSSDLTMRDHLYQKLALSEESQRSLQAECEQYRTTLSETESMLKVLQKSVEDGELIWNSKISDAEQQKQAALDQVKVLEETIEKINAETQDTDQLKGQVMLLEAQLEKQLESITISQMYAEEMSQLKALLSETQVQLVSAKAEAQEQKAELSLVSFTWVCLRWTHGFLL</sequence>
<dbReference type="InterPro" id="IPR040248">
    <property type="entry name" value="RRBP1"/>
</dbReference>
<evidence type="ECO:0000256" key="7">
    <source>
        <dbReference type="SAM" id="MobiDB-lite"/>
    </source>
</evidence>
<reference evidence="10" key="1">
    <citation type="submission" date="2025-08" db="UniProtKB">
        <authorList>
            <consortium name="Ensembl"/>
        </authorList>
    </citation>
    <scope>IDENTIFICATION</scope>
</reference>
<proteinExistence type="predicted"/>
<keyword evidence="4 8" id="KW-1133">Transmembrane helix</keyword>
<dbReference type="GO" id="GO:0015031">
    <property type="term" value="P:protein transport"/>
    <property type="evidence" value="ECO:0007669"/>
    <property type="project" value="InterPro"/>
</dbReference>
<feature type="compositionally biased region" description="Basic residues" evidence="7">
    <location>
        <begin position="58"/>
        <end position="71"/>
    </location>
</feature>
<dbReference type="Gene3D" id="1.10.287.1490">
    <property type="match status" value="1"/>
</dbReference>
<dbReference type="Ensembl" id="ENSCCRT00000018169.2">
    <property type="protein sequence ID" value="ENSCCRP00000133492.1"/>
    <property type="gene ID" value="ENSCCRG00000009312.2"/>
</dbReference>
<evidence type="ECO:0000256" key="8">
    <source>
        <dbReference type="SAM" id="Phobius"/>
    </source>
</evidence>
<dbReference type="Gene3D" id="1.10.287.620">
    <property type="entry name" value="Helix Hairpins"/>
    <property type="match status" value="1"/>
</dbReference>
<keyword evidence="5 8" id="KW-0472">Membrane</keyword>
<evidence type="ECO:0000256" key="2">
    <source>
        <dbReference type="ARBA" id="ARBA00022692"/>
    </source>
</evidence>
<keyword evidence="6" id="KW-0175">Coiled coil</keyword>
<dbReference type="GO" id="GO:0005789">
    <property type="term" value="C:endoplasmic reticulum membrane"/>
    <property type="evidence" value="ECO:0007669"/>
    <property type="project" value="UniProtKB-SubCell"/>
</dbReference>
<evidence type="ECO:0000259" key="9">
    <source>
        <dbReference type="Pfam" id="PF05104"/>
    </source>
</evidence>
<evidence type="ECO:0000256" key="1">
    <source>
        <dbReference type="ARBA" id="ARBA00004389"/>
    </source>
</evidence>
<name>A0A9J7ZMB5_CYPCA</name>
<dbReference type="PANTHER" id="PTHR18939:SF4">
    <property type="entry name" value="RIBOSOME-BINDING PROTEIN 1"/>
    <property type="match status" value="1"/>
</dbReference>
<evidence type="ECO:0000313" key="10">
    <source>
        <dbReference type="Ensembl" id="ENSCCRP00000133492.1"/>
    </source>
</evidence>
<dbReference type="PANTHER" id="PTHR18939">
    <property type="entry name" value="RIBOSOME BINDING PROTEIN-1"/>
    <property type="match status" value="1"/>
</dbReference>
<keyword evidence="2 8" id="KW-0812">Transmembrane</keyword>
<accession>A0A9J7ZMB5</accession>
<feature type="transmembrane region" description="Helical" evidence="8">
    <location>
        <begin position="12"/>
        <end position="33"/>
    </location>
</feature>
<keyword evidence="3" id="KW-0256">Endoplasmic reticulum</keyword>
<dbReference type="Pfam" id="PF05104">
    <property type="entry name" value="Rib_recp_KP_reg"/>
    <property type="match status" value="1"/>
</dbReference>
<comment type="subcellular location">
    <subcellularLocation>
        <location evidence="1">Endoplasmic reticulum membrane</location>
        <topology evidence="1">Single-pass membrane protein</topology>
    </subcellularLocation>
</comment>
<feature type="coiled-coil region" evidence="6">
    <location>
        <begin position="792"/>
        <end position="829"/>
    </location>
</feature>
<organism evidence="10 11">
    <name type="scientific">Cyprinus carpio carpio</name>
    <dbReference type="NCBI Taxonomy" id="630221"/>
    <lineage>
        <taxon>Eukaryota</taxon>
        <taxon>Metazoa</taxon>
        <taxon>Chordata</taxon>
        <taxon>Craniata</taxon>
        <taxon>Vertebrata</taxon>
        <taxon>Euteleostomi</taxon>
        <taxon>Actinopterygii</taxon>
        <taxon>Neopterygii</taxon>
        <taxon>Teleostei</taxon>
        <taxon>Ostariophysi</taxon>
        <taxon>Cypriniformes</taxon>
        <taxon>Cyprinidae</taxon>
        <taxon>Cyprininae</taxon>
        <taxon>Cyprinus</taxon>
    </lineage>
</organism>